<feature type="region of interest" description="Disordered" evidence="1">
    <location>
        <begin position="273"/>
        <end position="313"/>
    </location>
</feature>
<feature type="region of interest" description="Disordered" evidence="1">
    <location>
        <begin position="235"/>
        <end position="254"/>
    </location>
</feature>
<evidence type="ECO:0000313" key="3">
    <source>
        <dbReference type="WBParaSite" id="PSU_v2.g18571.t1"/>
    </source>
</evidence>
<protein>
    <submittedName>
        <fullName evidence="3">Uncharacterized protein</fullName>
    </submittedName>
</protein>
<feature type="compositionally biased region" description="Basic and acidic residues" evidence="1">
    <location>
        <begin position="149"/>
        <end position="158"/>
    </location>
</feature>
<feature type="region of interest" description="Disordered" evidence="1">
    <location>
        <begin position="146"/>
        <end position="215"/>
    </location>
</feature>
<dbReference type="AlphaFoldDB" id="A0A914YE87"/>
<dbReference type="Proteomes" id="UP000887577">
    <property type="component" value="Unplaced"/>
</dbReference>
<feature type="region of interest" description="Disordered" evidence="1">
    <location>
        <begin position="363"/>
        <end position="388"/>
    </location>
</feature>
<feature type="compositionally biased region" description="Polar residues" evidence="1">
    <location>
        <begin position="200"/>
        <end position="209"/>
    </location>
</feature>
<accession>A0A914YE87</accession>
<proteinExistence type="predicted"/>
<organism evidence="2 3">
    <name type="scientific">Panagrolaimus superbus</name>
    <dbReference type="NCBI Taxonomy" id="310955"/>
    <lineage>
        <taxon>Eukaryota</taxon>
        <taxon>Metazoa</taxon>
        <taxon>Ecdysozoa</taxon>
        <taxon>Nematoda</taxon>
        <taxon>Chromadorea</taxon>
        <taxon>Rhabditida</taxon>
        <taxon>Tylenchina</taxon>
        <taxon>Panagrolaimomorpha</taxon>
        <taxon>Panagrolaimoidea</taxon>
        <taxon>Panagrolaimidae</taxon>
        <taxon>Panagrolaimus</taxon>
    </lineage>
</organism>
<evidence type="ECO:0000256" key="1">
    <source>
        <dbReference type="SAM" id="MobiDB-lite"/>
    </source>
</evidence>
<reference evidence="3" key="1">
    <citation type="submission" date="2022-11" db="UniProtKB">
        <authorList>
            <consortium name="WormBaseParasite"/>
        </authorList>
    </citation>
    <scope>IDENTIFICATION</scope>
</reference>
<name>A0A914YE87_9BILA</name>
<dbReference type="WBParaSite" id="PSU_v2.g18571.t1">
    <property type="protein sequence ID" value="PSU_v2.g18571.t1"/>
    <property type="gene ID" value="PSU_v2.g18571"/>
</dbReference>
<keyword evidence="2" id="KW-1185">Reference proteome</keyword>
<sequence>MVATSFEAHHHYHHQNEPKMNDIFEQTVIVDKPLSSHFYDHLKEVTIDAEIIVGRKGIVEEVVPLEQWATVISETFTEIADEDWVIEPEEVVYTVVKWEGVEGGEKHITENRKWTEVAHTPPIHTRHHISPLTGLETEIHETNFTFSSEDIHNKKTQESENSESSNKIIFEKPHVSETAETTWHSSHHHHTSASHQSTEFSTSAANGNINGYKHTVEQNDEPLGAWHKIQSPVENEAHKHNDSSSFGSYHTDEQTNTWQKTHVNQTPRPYQLQNNEEQFTPTPPTRIPKPRTSPSSYEKLISPESPKHNGETRMTSQKVILKSNGNTVFSGGYSPQPSPPAVHHQFISAKPACHSTFMTTSYTSNNSAVSSPEHIKSPPRTPGTPEKVTWRRTHGNQYIRETVAGNNSK</sequence>
<feature type="compositionally biased region" description="Polar residues" evidence="1">
    <location>
        <begin position="243"/>
        <end position="254"/>
    </location>
</feature>
<evidence type="ECO:0000313" key="2">
    <source>
        <dbReference type="Proteomes" id="UP000887577"/>
    </source>
</evidence>